<dbReference type="EMBL" id="LCHW01000001">
    <property type="protein sequence ID" value="KKT43638.1"/>
    <property type="molecule type" value="Genomic_DNA"/>
</dbReference>
<feature type="compositionally biased region" description="Basic and acidic residues" evidence="1">
    <location>
        <begin position="95"/>
        <end position="124"/>
    </location>
</feature>
<comment type="caution">
    <text evidence="2">The sequence shown here is derived from an EMBL/GenBank/DDBJ whole genome shotgun (WGS) entry which is preliminary data.</text>
</comment>
<proteinExistence type="predicted"/>
<evidence type="ECO:0000256" key="1">
    <source>
        <dbReference type="SAM" id="MobiDB-lite"/>
    </source>
</evidence>
<organism evidence="2 3">
    <name type="scientific">Candidatus Wolfebacteria bacterium GW2011_GWE2_44_13</name>
    <dbReference type="NCBI Taxonomy" id="1619017"/>
    <lineage>
        <taxon>Bacteria</taxon>
        <taxon>Candidatus Wolfeibacteriota</taxon>
    </lineage>
</organism>
<name>A0A0G1HAV3_9BACT</name>
<feature type="region of interest" description="Disordered" evidence="1">
    <location>
        <begin position="86"/>
        <end position="136"/>
    </location>
</feature>
<gene>
    <name evidence="2" type="ORF">UW32_C0001G0230</name>
</gene>
<reference evidence="2 3" key="1">
    <citation type="journal article" date="2015" name="Nature">
        <title>rRNA introns, odd ribosomes, and small enigmatic genomes across a large radiation of phyla.</title>
        <authorList>
            <person name="Brown C.T."/>
            <person name="Hug L.A."/>
            <person name="Thomas B.C."/>
            <person name="Sharon I."/>
            <person name="Castelle C.J."/>
            <person name="Singh A."/>
            <person name="Wilkins M.J."/>
            <person name="Williams K.H."/>
            <person name="Banfield J.F."/>
        </authorList>
    </citation>
    <scope>NUCLEOTIDE SEQUENCE [LARGE SCALE GENOMIC DNA]</scope>
</reference>
<evidence type="ECO:0000313" key="3">
    <source>
        <dbReference type="Proteomes" id="UP000034051"/>
    </source>
</evidence>
<dbReference type="AlphaFoldDB" id="A0A0G1HAV3"/>
<protein>
    <submittedName>
        <fullName evidence="2">Uncharacterized protein</fullName>
    </submittedName>
</protein>
<evidence type="ECO:0000313" key="2">
    <source>
        <dbReference type="EMBL" id="KKT43638.1"/>
    </source>
</evidence>
<dbReference type="PATRIC" id="fig|1619017.3.peg.235"/>
<accession>A0A0G1HAV3</accession>
<sequence>MFAKDYLETLKARGKKSHVYKQFQDIGLQLAQILGDAKHKALYIKLAKQHDESILMSIAKDTADRKGIANKGAYFMKVLHERYPLPKAPKGVKAPTEKKPRKEKVPPIKKEHDNERSANLDDKQQVGGKVSQETTG</sequence>
<dbReference type="Proteomes" id="UP000034051">
    <property type="component" value="Unassembled WGS sequence"/>
</dbReference>